<feature type="compositionally biased region" description="Basic and acidic residues" evidence="1">
    <location>
        <begin position="318"/>
        <end position="327"/>
    </location>
</feature>
<dbReference type="Proteomes" id="UP000659496">
    <property type="component" value="Unassembled WGS sequence"/>
</dbReference>
<dbReference type="EMBL" id="JACSQY010000012">
    <property type="protein sequence ID" value="MBD7909396.1"/>
    <property type="molecule type" value="Genomic_DNA"/>
</dbReference>
<proteinExistence type="predicted"/>
<feature type="compositionally biased region" description="Polar residues" evidence="1">
    <location>
        <begin position="334"/>
        <end position="346"/>
    </location>
</feature>
<accession>A0ABR8PMJ8</accession>
<name>A0ABR8PMJ8_9BACL</name>
<keyword evidence="3" id="KW-1185">Reference proteome</keyword>
<evidence type="ECO:0000256" key="1">
    <source>
        <dbReference type="SAM" id="MobiDB-lite"/>
    </source>
</evidence>
<feature type="compositionally biased region" description="Polar residues" evidence="1">
    <location>
        <begin position="223"/>
        <end position="243"/>
    </location>
</feature>
<reference evidence="2 3" key="1">
    <citation type="submission" date="2020-08" db="EMBL/GenBank/DDBJ databases">
        <title>A Genomic Blueprint of the Chicken Gut Microbiome.</title>
        <authorList>
            <person name="Gilroy R."/>
            <person name="Ravi A."/>
            <person name="Getino M."/>
            <person name="Pursley I."/>
            <person name="Horton D.L."/>
            <person name="Alikhan N.-F."/>
            <person name="Baker D."/>
            <person name="Gharbi K."/>
            <person name="Hall N."/>
            <person name="Watson M."/>
            <person name="Adriaenssens E.M."/>
            <person name="Foster-Nyarko E."/>
            <person name="Jarju S."/>
            <person name="Secka A."/>
            <person name="Antonio M."/>
            <person name="Oren A."/>
            <person name="Chaudhuri R."/>
            <person name="La Ragione R.M."/>
            <person name="Hildebrand F."/>
            <person name="Pallen M.J."/>
        </authorList>
    </citation>
    <scope>NUCLEOTIDE SEQUENCE [LARGE SCALE GENOMIC DNA]</scope>
    <source>
        <strain evidence="2 3">Sa3CUA8</strain>
    </source>
</reference>
<feature type="compositionally biased region" description="Basic and acidic residues" evidence="1">
    <location>
        <begin position="267"/>
        <end position="277"/>
    </location>
</feature>
<organism evidence="2 3">
    <name type="scientific">Sporosarcina gallistercoris</name>
    <dbReference type="NCBI Taxonomy" id="2762245"/>
    <lineage>
        <taxon>Bacteria</taxon>
        <taxon>Bacillati</taxon>
        <taxon>Bacillota</taxon>
        <taxon>Bacilli</taxon>
        <taxon>Bacillales</taxon>
        <taxon>Caryophanaceae</taxon>
        <taxon>Sporosarcina</taxon>
    </lineage>
</organism>
<protein>
    <submittedName>
        <fullName evidence="2">Uncharacterized protein</fullName>
    </submittedName>
</protein>
<feature type="region of interest" description="Disordered" evidence="1">
    <location>
        <begin position="201"/>
        <end position="346"/>
    </location>
</feature>
<comment type="caution">
    <text evidence="2">The sequence shown here is derived from an EMBL/GenBank/DDBJ whole genome shotgun (WGS) entry which is preliminary data.</text>
</comment>
<feature type="compositionally biased region" description="Basic and acidic residues" evidence="1">
    <location>
        <begin position="284"/>
        <end position="294"/>
    </location>
</feature>
<gene>
    <name evidence="2" type="ORF">H9659_13750</name>
</gene>
<evidence type="ECO:0000313" key="2">
    <source>
        <dbReference type="EMBL" id="MBD7909396.1"/>
    </source>
</evidence>
<sequence length="435" mass="46982">MGKSGNTGFLLLKILYSEEEGGEYVRNFIAVLCTSVFLIVLPTAVHANENPEIQKEEKAKKGLVGGLLQQVKGTVDKTVKSTGELVEETVKFTGDTVDRTVNFTTETVNTVADPKQKKPVKTVVENTTNFVGETVEKTVPVVEQTTKTVQTVTNETVKVTKPLPKVPVVTPVVEQTTQTVEKVTEQVKKTVDDTVGTVTETVSKPLMKKPVEGTPPVAEEKPNQGSSQTSPTEKPDQPNVTEQPSEDRYPTAGENHAGTPEATVPSEGERPEAKPEVDIQGESPVKESVKEDTTVSKGHAVNKESEEINSASAQGAKPIEDQFTMERKGKRTKTPSTDSKSLETMSSQAFPLKPSTRSSWMSDVQLVTGTSSIHLSTSSTSTGTSGFGAILADDWLMNAEIVSQKWYLEDILGILQCSHAPPGQPPQSTPFLYVI</sequence>
<evidence type="ECO:0000313" key="3">
    <source>
        <dbReference type="Proteomes" id="UP000659496"/>
    </source>
</evidence>